<name>A0A9P0SRX6_PIEBR</name>
<dbReference type="Pfam" id="PF00642">
    <property type="entry name" value="zf-CCCH"/>
    <property type="match status" value="1"/>
</dbReference>
<evidence type="ECO:0000256" key="1">
    <source>
        <dbReference type="ARBA" id="ARBA00022722"/>
    </source>
</evidence>
<proteinExistence type="inferred from homology"/>
<feature type="active site" description="Proton donor/acceptor" evidence="9">
    <location>
        <position position="196"/>
    </location>
</feature>
<feature type="zinc finger region" description="C3H1-type" evidence="10">
    <location>
        <begin position="458"/>
        <end position="484"/>
    </location>
</feature>
<organism evidence="12 13">
    <name type="scientific">Pieris brassicae</name>
    <name type="common">White butterfly</name>
    <name type="synonym">Large white butterfly</name>
    <dbReference type="NCBI Taxonomy" id="7116"/>
    <lineage>
        <taxon>Eukaryota</taxon>
        <taxon>Metazoa</taxon>
        <taxon>Ecdysozoa</taxon>
        <taxon>Arthropoda</taxon>
        <taxon>Hexapoda</taxon>
        <taxon>Insecta</taxon>
        <taxon>Pterygota</taxon>
        <taxon>Neoptera</taxon>
        <taxon>Endopterygota</taxon>
        <taxon>Lepidoptera</taxon>
        <taxon>Glossata</taxon>
        <taxon>Ditrysia</taxon>
        <taxon>Papilionoidea</taxon>
        <taxon>Pieridae</taxon>
        <taxon>Pierinae</taxon>
        <taxon>Pieris</taxon>
    </lineage>
</organism>
<evidence type="ECO:0000256" key="2">
    <source>
        <dbReference type="ARBA" id="ARBA00022723"/>
    </source>
</evidence>
<evidence type="ECO:0000313" key="13">
    <source>
        <dbReference type="Proteomes" id="UP001152562"/>
    </source>
</evidence>
<keyword evidence="5 10" id="KW-0862">Zinc</keyword>
<dbReference type="Gene3D" id="3.90.1140.10">
    <property type="entry name" value="Cyclic phosphodiesterase"/>
    <property type="match status" value="1"/>
</dbReference>
<dbReference type="GO" id="GO:0005634">
    <property type="term" value="C:nucleus"/>
    <property type="evidence" value="ECO:0007669"/>
    <property type="project" value="UniProtKB-SubCell"/>
</dbReference>
<dbReference type="InterPro" id="IPR000571">
    <property type="entry name" value="Znf_CCCH"/>
</dbReference>
<dbReference type="AlphaFoldDB" id="A0A9P0SRX6"/>
<evidence type="ECO:0000256" key="7">
    <source>
        <dbReference type="ARBA" id="ARBA00023242"/>
    </source>
</evidence>
<dbReference type="PROSITE" id="PS50103">
    <property type="entry name" value="ZF_C3H1"/>
    <property type="match status" value="4"/>
</dbReference>
<feature type="active site" description="Proton donor/acceptor" evidence="9">
    <location>
        <position position="107"/>
    </location>
</feature>
<dbReference type="HAMAP" id="MF_03040">
    <property type="entry name" value="USB1"/>
    <property type="match status" value="1"/>
</dbReference>
<keyword evidence="13" id="KW-1185">Reference proteome</keyword>
<evidence type="ECO:0000256" key="10">
    <source>
        <dbReference type="PROSITE-ProRule" id="PRU00723"/>
    </source>
</evidence>
<feature type="domain" description="C3H1-type" evidence="11">
    <location>
        <begin position="485"/>
        <end position="512"/>
    </location>
</feature>
<evidence type="ECO:0000259" key="11">
    <source>
        <dbReference type="PROSITE" id="PS50103"/>
    </source>
</evidence>
<feature type="zinc finger region" description="C3H1-type" evidence="10">
    <location>
        <begin position="402"/>
        <end position="432"/>
    </location>
</feature>
<evidence type="ECO:0000256" key="4">
    <source>
        <dbReference type="ARBA" id="ARBA00022801"/>
    </source>
</evidence>
<dbReference type="GO" id="GO:0016829">
    <property type="term" value="F:lyase activity"/>
    <property type="evidence" value="ECO:0007669"/>
    <property type="project" value="UniProtKB-KW"/>
</dbReference>
<dbReference type="Proteomes" id="UP001152562">
    <property type="component" value="Unassembled WGS sequence"/>
</dbReference>
<evidence type="ECO:0000313" key="12">
    <source>
        <dbReference type="EMBL" id="CAH3915857.1"/>
    </source>
</evidence>
<dbReference type="EC" id="3.1.4.-" evidence="9"/>
<reference evidence="12" key="1">
    <citation type="submission" date="2022-05" db="EMBL/GenBank/DDBJ databases">
        <authorList>
            <person name="Okamura Y."/>
        </authorList>
    </citation>
    <scope>NUCLEOTIDE SEQUENCE</scope>
</reference>
<keyword evidence="3 10" id="KW-0863">Zinc-finger</keyword>
<dbReference type="PANTHER" id="PTHR13522">
    <property type="entry name" value="U6 SNRNA PHOSPHODIESTERASE 1"/>
    <property type="match status" value="1"/>
</dbReference>
<comment type="catalytic activity">
    <reaction evidence="8">
        <text>a 3'-end uridylyl-uridine-RNA = a 3'-end 2',3'-cyclophospho-uridine-RNA + uridine</text>
        <dbReference type="Rhea" id="RHEA:46052"/>
        <dbReference type="Rhea" id="RHEA-COMP:17384"/>
        <dbReference type="Rhea" id="RHEA-COMP:17385"/>
        <dbReference type="ChEBI" id="CHEBI:16704"/>
        <dbReference type="ChEBI" id="CHEBI:85643"/>
        <dbReference type="ChEBI" id="CHEBI:85644"/>
    </reaction>
    <physiologicalReaction direction="left-to-right" evidence="8">
        <dbReference type="Rhea" id="RHEA:46053"/>
    </physiologicalReaction>
</comment>
<dbReference type="PANTHER" id="PTHR13522:SF3">
    <property type="entry name" value="U6 SNRNA PHOSPHODIESTERASE 1"/>
    <property type="match status" value="1"/>
</dbReference>
<feature type="domain" description="C3H1-type" evidence="11">
    <location>
        <begin position="436"/>
        <end position="457"/>
    </location>
</feature>
<keyword evidence="7 9" id="KW-0539">Nucleus</keyword>
<dbReference type="InterPro" id="IPR036855">
    <property type="entry name" value="Znf_CCCH_sf"/>
</dbReference>
<evidence type="ECO:0000256" key="6">
    <source>
        <dbReference type="ARBA" id="ARBA00023239"/>
    </source>
</evidence>
<dbReference type="SUPFAM" id="SSF90229">
    <property type="entry name" value="CCCH zinc finger"/>
    <property type="match status" value="1"/>
</dbReference>
<evidence type="ECO:0000256" key="3">
    <source>
        <dbReference type="ARBA" id="ARBA00022771"/>
    </source>
</evidence>
<keyword evidence="2 10" id="KW-0479">Metal-binding</keyword>
<evidence type="ECO:0000256" key="8">
    <source>
        <dbReference type="ARBA" id="ARBA00029300"/>
    </source>
</evidence>
<dbReference type="GO" id="GO:0008270">
    <property type="term" value="F:zinc ion binding"/>
    <property type="evidence" value="ECO:0007669"/>
    <property type="project" value="UniProtKB-KW"/>
</dbReference>
<feature type="domain" description="C3H1-type" evidence="11">
    <location>
        <begin position="402"/>
        <end position="432"/>
    </location>
</feature>
<comment type="similarity">
    <text evidence="9">Belongs to the 2H phosphoesterase superfamily. USB1 family.</text>
</comment>
<evidence type="ECO:0000256" key="5">
    <source>
        <dbReference type="ARBA" id="ARBA00022833"/>
    </source>
</evidence>
<comment type="function">
    <text evidence="9">Phosphodiesterase responsible for the U6 snRNA 3' end processing. Acts as an exoribonuclease (RNase) responsible for trimming the poly(U) tract of the last nucleotides in the pre-U6 snRNA molecule, leading to the formation of mature U6 snRNA.</text>
</comment>
<feature type="zinc finger region" description="C3H1-type" evidence="10">
    <location>
        <begin position="436"/>
        <end position="457"/>
    </location>
</feature>
<gene>
    <name evidence="12" type="ORF">PIBRA_LOCUS1036</name>
</gene>
<sequence length="593" mass="68388">MSGLSYLCDYGDSEESETEESRHIVKKKLKLPVPNLTKVSVCPSDSYCDDPQQHHGRIRTFPHIRGNWASLVYIKCPDESGIFDLLCKIKFVFKSIDETCYPCDNLHISVTKTVVLKYHLITSFTTSLQKIISGIETFELGFDTIEVYTNEEKTRTFVALKADHLSRKFLLRIVEKVDNVLEDYNLPTFYKEPSFHMSILWWKGDLKDAILKHIDELNTILAQEKEVYRNFYIQKVDCKVVKCNNTDIAQDNITSKSRYILVRNQYSQKIDKANSPQITQSCGLHKGVPINRLPISKSRYQLIRHKERINPDQSSLIKKGNLKVSKYNIINLDSIKSKIGTKYSLAKPISFSSSKILNNHDFKIKTHLSYTLKSKEKVRGVFNHTKKTNYKSEIENIKGKTKINNIPCALFCKYGKCLRNINSKCPYVHDKKLVSLCRKFLKGVCHDENCPLSHEISKKKMPTCYFYLNGVCVKDNCPYLHVKLGDQASICKDFLKGYCEKGETCLFKHVKPKISRNVIQFTKNIKECLKLKKNIPSTDKKDLLPDKPSTSSEENTAIEDRYFKEAVQEDLKNSDYIKPTRCKLGDLPSYIKL</sequence>
<comment type="subcellular location">
    <subcellularLocation>
        <location evidence="9">Nucleus</location>
    </subcellularLocation>
</comment>
<dbReference type="SMART" id="SM00356">
    <property type="entry name" value="ZnF_C3H1"/>
    <property type="match status" value="4"/>
</dbReference>
<dbReference type="EMBL" id="CALOZG010000001">
    <property type="protein sequence ID" value="CAH3915857.1"/>
    <property type="molecule type" value="Genomic_DNA"/>
</dbReference>
<dbReference type="Pfam" id="PF09749">
    <property type="entry name" value="HVSL"/>
    <property type="match status" value="1"/>
</dbReference>
<keyword evidence="4 9" id="KW-0378">Hydrolase</keyword>
<keyword evidence="1 9" id="KW-0540">Nuclease</keyword>
<keyword evidence="6" id="KW-0456">Lyase</keyword>
<accession>A0A9P0SRX6</accession>
<protein>
    <recommendedName>
        <fullName evidence="9">U6 snRNA phosphodiesterase</fullName>
        <ecNumber evidence="9">3.1.4.-</ecNumber>
    </recommendedName>
</protein>
<dbReference type="GO" id="GO:1990838">
    <property type="term" value="F:poly(U)-specific exoribonuclease activity, producing 3' uridine cyclic phosphate ends"/>
    <property type="evidence" value="ECO:0007669"/>
    <property type="project" value="UniProtKB-UniRule"/>
</dbReference>
<comment type="caution">
    <text evidence="12">The sequence shown here is derived from an EMBL/GenBank/DDBJ whole genome shotgun (WGS) entry which is preliminary data.</text>
</comment>
<feature type="zinc finger region" description="C3H1-type" evidence="10">
    <location>
        <begin position="485"/>
        <end position="512"/>
    </location>
</feature>
<dbReference type="InterPro" id="IPR027521">
    <property type="entry name" value="Usb1"/>
</dbReference>
<dbReference type="GO" id="GO:0034477">
    <property type="term" value="P:U6 snRNA 3'-end processing"/>
    <property type="evidence" value="ECO:0007669"/>
    <property type="project" value="UniProtKB-UniRule"/>
</dbReference>
<dbReference type="Gene3D" id="4.10.1000.10">
    <property type="entry name" value="Zinc finger, CCCH-type"/>
    <property type="match status" value="2"/>
</dbReference>
<evidence type="ECO:0000256" key="9">
    <source>
        <dbReference type="HAMAP-Rule" id="MF_03040"/>
    </source>
</evidence>
<feature type="domain" description="C3H1-type" evidence="11">
    <location>
        <begin position="458"/>
        <end position="484"/>
    </location>
</feature>